<dbReference type="Pfam" id="PF13715">
    <property type="entry name" value="CarbopepD_reg_2"/>
    <property type="match status" value="1"/>
</dbReference>
<evidence type="ECO:0000313" key="7">
    <source>
        <dbReference type="EMBL" id="KGE88191.1"/>
    </source>
</evidence>
<dbReference type="Proteomes" id="UP000029736">
    <property type="component" value="Unassembled WGS sequence"/>
</dbReference>
<proteinExistence type="predicted"/>
<dbReference type="InterPro" id="IPR041700">
    <property type="entry name" value="OMP_b-brl_3"/>
</dbReference>
<dbReference type="InterPro" id="IPR037066">
    <property type="entry name" value="Plug_dom_sf"/>
</dbReference>
<dbReference type="SUPFAM" id="SSF49464">
    <property type="entry name" value="Carboxypeptidase regulatory domain-like"/>
    <property type="match status" value="1"/>
</dbReference>
<dbReference type="Pfam" id="PF14905">
    <property type="entry name" value="OMP_b-brl_3"/>
    <property type="match status" value="1"/>
</dbReference>
<comment type="caution">
    <text evidence="7">The sequence shown here is derived from an EMBL/GenBank/DDBJ whole genome shotgun (WGS) entry which is preliminary data.</text>
</comment>
<evidence type="ECO:0008006" key="9">
    <source>
        <dbReference type="Google" id="ProtNLM"/>
    </source>
</evidence>
<dbReference type="STRING" id="1524460.IX84_10220"/>
<feature type="chain" id="PRO_5001947739" description="TonB-dependent receptor" evidence="4">
    <location>
        <begin position="20"/>
        <end position="941"/>
    </location>
</feature>
<comment type="subcellular location">
    <subcellularLocation>
        <location evidence="1">Cell outer membrane</location>
    </subcellularLocation>
</comment>
<dbReference type="Pfam" id="PF07715">
    <property type="entry name" value="Plug"/>
    <property type="match status" value="1"/>
</dbReference>
<evidence type="ECO:0000259" key="5">
    <source>
        <dbReference type="Pfam" id="PF07715"/>
    </source>
</evidence>
<dbReference type="EMBL" id="JPOS01000020">
    <property type="protein sequence ID" value="KGE88191.1"/>
    <property type="molecule type" value="Genomic_DNA"/>
</dbReference>
<dbReference type="NCBIfam" id="TIGR01782">
    <property type="entry name" value="TonB-Xanth-Caul"/>
    <property type="match status" value="1"/>
</dbReference>
<name>A0A098S7W0_9BACT</name>
<reference evidence="7 8" key="1">
    <citation type="journal article" date="2014" name="Int. J. Syst. Evol. Microbiol.">
        <title>Phaeodactylibacter xiamenensis gen. nov., sp. nov., a member of the family Saprospiraceae isolated from the marine alga Phaeodactylum tricornutum.</title>
        <authorList>
            <person name="Chen Z.Jr."/>
            <person name="Lei X."/>
            <person name="Lai Q."/>
            <person name="Li Y."/>
            <person name="Zhang B."/>
            <person name="Zhang J."/>
            <person name="Zhang H."/>
            <person name="Yang L."/>
            <person name="Zheng W."/>
            <person name="Tian Y."/>
            <person name="Yu Z."/>
            <person name="Xu H.Jr."/>
            <person name="Zheng T."/>
        </authorList>
    </citation>
    <scope>NUCLEOTIDE SEQUENCE [LARGE SCALE GENOMIC DNA]</scope>
    <source>
        <strain evidence="7 8">KD52</strain>
    </source>
</reference>
<dbReference type="SUPFAM" id="SSF56935">
    <property type="entry name" value="Porins"/>
    <property type="match status" value="1"/>
</dbReference>
<accession>A0A098S7W0</accession>
<keyword evidence="2" id="KW-0472">Membrane</keyword>
<evidence type="ECO:0000313" key="8">
    <source>
        <dbReference type="Proteomes" id="UP000029736"/>
    </source>
</evidence>
<keyword evidence="3" id="KW-0998">Cell outer membrane</keyword>
<dbReference type="GO" id="GO:0009279">
    <property type="term" value="C:cell outer membrane"/>
    <property type="evidence" value="ECO:0007669"/>
    <property type="project" value="UniProtKB-SubCell"/>
</dbReference>
<gene>
    <name evidence="7" type="ORF">IX84_10220</name>
</gene>
<protein>
    <recommendedName>
        <fullName evidence="9">TonB-dependent receptor</fullName>
    </recommendedName>
</protein>
<dbReference type="InterPro" id="IPR036942">
    <property type="entry name" value="Beta-barrel_TonB_sf"/>
</dbReference>
<dbReference type="OrthoDB" id="8727862at2"/>
<evidence type="ECO:0000256" key="2">
    <source>
        <dbReference type="ARBA" id="ARBA00023136"/>
    </source>
</evidence>
<evidence type="ECO:0000256" key="3">
    <source>
        <dbReference type="ARBA" id="ARBA00023237"/>
    </source>
</evidence>
<evidence type="ECO:0000259" key="6">
    <source>
        <dbReference type="Pfam" id="PF14905"/>
    </source>
</evidence>
<sequence length="941" mass="104499">MKYLFQIIILLLASATLSAQTGTAFGIITDAATGEALPGATVVAMSNGRGTITELTGEYRLPNLPAGKQQLQISYIGYQTDTLDVDVPAGGTVNANVELLLNATVLGEVVVRGQLEGQKKALNQQRSADNIINVISADLIGRFPDLNVAEALQRVPGVNISRSRGEGSTVSLRGTPTHFTTININGEQLPSTQSDGSRNESLDLIPADQLASMEITKAITPDMDGDAIGGTVNLRTPTATGMDLKLKAEAGGGYNSMSQSYNGIGRFKAGRRFWEDDKLGTGRFGALIGLSYFETDNESDELEAVWSPFGDTPVLGLGRDTVVIENHQVSDLVNQRTRMGATLTLDYKFSPNSDIIFNFMYSRRGDTDERNRLRTFLNESAGVTWVSLDTIRGAELRRDIRLAESFSENLSYNLQGQHKFGRGTIDWGLYHADSRRVEDALIGRFERGEQSRIDLYTLNSSGIYSDFAQFRTIGSELGFFDPFLITDINRFEQSSLNLDATNSVAKVNYELPYQIGSYQATFKTGVKYRRQTNIKAFDSDVYNFSDPNRVLDQSEGFASVISDFEDENFLDGNVRFGPGIDPGKYRDFVDRNDNLFIFDPIRSNRNSFNASYEASEDIIAGYAMTRIQFRNLMVLGGLRYETNEVNYDAFSVNNITGEATPITDGTNYSFLLPNIHLKYSLGKFTNLRAAATWSYARANFDDIVPFLNIDEEGSRIQAGNPDLRPGSALNLDLLAERYLGNVGIISGGLFYKQIDDFQFSRNLRFLRPGDPFYDEFPGFQFRQEQNGETAVVYGFEMNVQAALSFLPKPLDGLGLFFNYTFTESDAFTSDRDNISLPGQATHTWNAALSYDYKQFSVKGSLNYNGTFLNTVAGEARNDLVQEGRLQVDLNGSVAVTDRITLFGEFLNVTNAPVIVYQGIRERIAQYEVVGWWNRFGLSYRL</sequence>
<organism evidence="7 8">
    <name type="scientific">Phaeodactylibacter xiamenensis</name>
    <dbReference type="NCBI Taxonomy" id="1524460"/>
    <lineage>
        <taxon>Bacteria</taxon>
        <taxon>Pseudomonadati</taxon>
        <taxon>Bacteroidota</taxon>
        <taxon>Saprospiria</taxon>
        <taxon>Saprospirales</taxon>
        <taxon>Haliscomenobacteraceae</taxon>
        <taxon>Phaeodactylibacter</taxon>
    </lineage>
</organism>
<evidence type="ECO:0000256" key="1">
    <source>
        <dbReference type="ARBA" id="ARBA00004442"/>
    </source>
</evidence>
<dbReference type="PANTHER" id="PTHR40980">
    <property type="entry name" value="PLUG DOMAIN-CONTAINING PROTEIN"/>
    <property type="match status" value="1"/>
</dbReference>
<dbReference type="InterPro" id="IPR010104">
    <property type="entry name" value="TonB_rcpt_bac"/>
</dbReference>
<keyword evidence="4" id="KW-0732">Signal</keyword>
<dbReference type="PANTHER" id="PTHR40980:SF4">
    <property type="entry name" value="TONB-DEPENDENT RECEPTOR-LIKE BETA-BARREL DOMAIN-CONTAINING PROTEIN"/>
    <property type="match status" value="1"/>
</dbReference>
<feature type="domain" description="Outer membrane protein beta-barrel" evidence="6">
    <location>
        <begin position="603"/>
        <end position="869"/>
    </location>
</feature>
<dbReference type="Gene3D" id="2.170.130.10">
    <property type="entry name" value="TonB-dependent receptor, plug domain"/>
    <property type="match status" value="1"/>
</dbReference>
<dbReference type="AlphaFoldDB" id="A0A098S7W0"/>
<feature type="domain" description="TonB-dependent receptor plug" evidence="5">
    <location>
        <begin position="125"/>
        <end position="231"/>
    </location>
</feature>
<evidence type="ECO:0000256" key="4">
    <source>
        <dbReference type="SAM" id="SignalP"/>
    </source>
</evidence>
<dbReference type="InterPro" id="IPR008969">
    <property type="entry name" value="CarboxyPept-like_regulatory"/>
</dbReference>
<feature type="signal peptide" evidence="4">
    <location>
        <begin position="1"/>
        <end position="19"/>
    </location>
</feature>
<keyword evidence="8" id="KW-1185">Reference proteome</keyword>
<dbReference type="Gene3D" id="2.60.40.1120">
    <property type="entry name" value="Carboxypeptidase-like, regulatory domain"/>
    <property type="match status" value="1"/>
</dbReference>
<dbReference type="InterPro" id="IPR012910">
    <property type="entry name" value="Plug_dom"/>
</dbReference>
<dbReference type="Gene3D" id="2.40.170.20">
    <property type="entry name" value="TonB-dependent receptor, beta-barrel domain"/>
    <property type="match status" value="1"/>
</dbReference>
<dbReference type="RefSeq" id="WP_044219480.1">
    <property type="nucleotide sequence ID" value="NZ_JBKAGJ010000007.1"/>
</dbReference>